<gene>
    <name evidence="2" type="ORF">GMARGA_LOCUS20255</name>
</gene>
<keyword evidence="3" id="KW-1185">Reference proteome</keyword>
<sequence>LNKTVFKDEPIDLENVLFFGIEPNPSIFLSGIFLIINYKIVLFDYNTNIDSLYNLKLTSSAVLQQLINAIKLETSIKPPNNKTTTPVNEPNNEEQQITL</sequence>
<dbReference type="EMBL" id="CAJVQB010017580">
    <property type="protein sequence ID" value="CAG8784780.1"/>
    <property type="molecule type" value="Genomic_DNA"/>
</dbReference>
<evidence type="ECO:0000313" key="2">
    <source>
        <dbReference type="EMBL" id="CAG8784780.1"/>
    </source>
</evidence>
<feature type="non-terminal residue" evidence="2">
    <location>
        <position position="1"/>
    </location>
</feature>
<name>A0ABN7VNK4_GIGMA</name>
<reference evidence="2 3" key="1">
    <citation type="submission" date="2021-06" db="EMBL/GenBank/DDBJ databases">
        <authorList>
            <person name="Kallberg Y."/>
            <person name="Tangrot J."/>
            <person name="Rosling A."/>
        </authorList>
    </citation>
    <scope>NUCLEOTIDE SEQUENCE [LARGE SCALE GENOMIC DNA]</scope>
    <source>
        <strain evidence="2 3">120-4 pot B 10/14</strain>
    </source>
</reference>
<feature type="region of interest" description="Disordered" evidence="1">
    <location>
        <begin position="76"/>
        <end position="99"/>
    </location>
</feature>
<accession>A0ABN7VNK4</accession>
<evidence type="ECO:0000313" key="3">
    <source>
        <dbReference type="Proteomes" id="UP000789901"/>
    </source>
</evidence>
<comment type="caution">
    <text evidence="2">The sequence shown here is derived from an EMBL/GenBank/DDBJ whole genome shotgun (WGS) entry which is preliminary data.</text>
</comment>
<feature type="compositionally biased region" description="Polar residues" evidence="1">
    <location>
        <begin position="77"/>
        <end position="99"/>
    </location>
</feature>
<dbReference type="Proteomes" id="UP000789901">
    <property type="component" value="Unassembled WGS sequence"/>
</dbReference>
<proteinExistence type="predicted"/>
<protein>
    <submittedName>
        <fullName evidence="2">1768_t:CDS:1</fullName>
    </submittedName>
</protein>
<organism evidence="2 3">
    <name type="scientific">Gigaspora margarita</name>
    <dbReference type="NCBI Taxonomy" id="4874"/>
    <lineage>
        <taxon>Eukaryota</taxon>
        <taxon>Fungi</taxon>
        <taxon>Fungi incertae sedis</taxon>
        <taxon>Mucoromycota</taxon>
        <taxon>Glomeromycotina</taxon>
        <taxon>Glomeromycetes</taxon>
        <taxon>Diversisporales</taxon>
        <taxon>Gigasporaceae</taxon>
        <taxon>Gigaspora</taxon>
    </lineage>
</organism>
<evidence type="ECO:0000256" key="1">
    <source>
        <dbReference type="SAM" id="MobiDB-lite"/>
    </source>
</evidence>